<feature type="transmembrane region" description="Helical" evidence="1">
    <location>
        <begin position="6"/>
        <end position="27"/>
    </location>
</feature>
<protein>
    <submittedName>
        <fullName evidence="2">CcoQ/FixQ family Cbb3-type cytochrome c oxidase assembly chaperone</fullName>
    </submittedName>
</protein>
<dbReference type="EMBL" id="JAXCLA010000008">
    <property type="protein sequence ID" value="MDY0747362.1"/>
    <property type="molecule type" value="Genomic_DNA"/>
</dbReference>
<proteinExistence type="predicted"/>
<keyword evidence="1" id="KW-0472">Membrane</keyword>
<keyword evidence="1" id="KW-1133">Transmembrane helix</keyword>
<keyword evidence="1" id="KW-0812">Transmembrane</keyword>
<reference evidence="2 3" key="1">
    <citation type="submission" date="2023-11" db="EMBL/GenBank/DDBJ databases">
        <title>Paucibacter sp. nov., isolated from fresh soil in Korea.</title>
        <authorList>
            <person name="Le N.T.T."/>
        </authorList>
    </citation>
    <scope>NUCLEOTIDE SEQUENCE [LARGE SCALE GENOMIC DNA]</scope>
    <source>
        <strain evidence="2 3">R3-3</strain>
    </source>
</reference>
<dbReference type="Proteomes" id="UP001285263">
    <property type="component" value="Unassembled WGS sequence"/>
</dbReference>
<organism evidence="2 3">
    <name type="scientific">Roseateles agri</name>
    <dbReference type="NCBI Taxonomy" id="3098619"/>
    <lineage>
        <taxon>Bacteria</taxon>
        <taxon>Pseudomonadati</taxon>
        <taxon>Pseudomonadota</taxon>
        <taxon>Betaproteobacteria</taxon>
        <taxon>Burkholderiales</taxon>
        <taxon>Sphaerotilaceae</taxon>
        <taxon>Roseateles</taxon>
    </lineage>
</organism>
<sequence>MDLNDFRSAVTLLSLLLFLALMAWTFWPTRRQALDEAARLPFEEDGTP</sequence>
<dbReference type="Pfam" id="PF05545">
    <property type="entry name" value="FixQ"/>
    <property type="match status" value="1"/>
</dbReference>
<keyword evidence="3" id="KW-1185">Reference proteome</keyword>
<name>A0ABU5DM39_9BURK</name>
<accession>A0ABU5DM39</accession>
<evidence type="ECO:0000256" key="1">
    <source>
        <dbReference type="SAM" id="Phobius"/>
    </source>
</evidence>
<gene>
    <name evidence="2" type="ORF">SNE35_22860</name>
</gene>
<comment type="caution">
    <text evidence="2">The sequence shown here is derived from an EMBL/GenBank/DDBJ whole genome shotgun (WGS) entry which is preliminary data.</text>
</comment>
<evidence type="ECO:0000313" key="2">
    <source>
        <dbReference type="EMBL" id="MDY0747362.1"/>
    </source>
</evidence>
<evidence type="ECO:0000313" key="3">
    <source>
        <dbReference type="Proteomes" id="UP001285263"/>
    </source>
</evidence>
<dbReference type="RefSeq" id="WP_320425334.1">
    <property type="nucleotide sequence ID" value="NZ_JAXCLA010000008.1"/>
</dbReference>
<dbReference type="InterPro" id="IPR008621">
    <property type="entry name" value="Cbb3-typ_cyt_oxidase_comp"/>
</dbReference>